<feature type="transmembrane region" description="Helical" evidence="1">
    <location>
        <begin position="79"/>
        <end position="99"/>
    </location>
</feature>
<evidence type="ECO:0000313" key="2">
    <source>
        <dbReference type="EMBL" id="TWG03249.1"/>
    </source>
</evidence>
<dbReference type="Pfam" id="PF15575">
    <property type="entry name" value="Imm49"/>
    <property type="match status" value="1"/>
</dbReference>
<organism evidence="2 3">
    <name type="scientific">Streptomyces brevispora</name>
    <dbReference type="NCBI Taxonomy" id="887462"/>
    <lineage>
        <taxon>Bacteria</taxon>
        <taxon>Bacillati</taxon>
        <taxon>Actinomycetota</taxon>
        <taxon>Actinomycetes</taxon>
        <taxon>Kitasatosporales</taxon>
        <taxon>Streptomycetaceae</taxon>
        <taxon>Streptomyces</taxon>
    </lineage>
</organism>
<sequence length="266" mass="27421">MAFAVIAALFARREFPLAALAGALAAVTAVLLVAGALVARLGRGHRGLATALLSVSAGLAVLTAWTAADAYDWSGALRLAAVAGAVVLSLALLGFFSPLGRGGLIGAMATAAVSEPVGLESIDPGVLGHDGTEPGRIRLGGGNTLPEHGEGDGFGSKLVAAVDGANSDTVADQETVDKLLYPPMEILHRVVRTDHTGFNRALAAALQWHREYWIDETRAGLISVLVALAPLAIACFAHDAGFPIEVESDYLPVALLERSWAGEFPT</sequence>
<feature type="transmembrane region" description="Helical" evidence="1">
    <location>
        <begin position="17"/>
        <end position="41"/>
    </location>
</feature>
<gene>
    <name evidence="2" type="ORF">FHX80_111669</name>
</gene>
<evidence type="ECO:0000313" key="3">
    <source>
        <dbReference type="Proteomes" id="UP000318186"/>
    </source>
</evidence>
<proteinExistence type="predicted"/>
<protein>
    <submittedName>
        <fullName evidence="2">Immunity protein 49 of polymorphic toxin system</fullName>
    </submittedName>
</protein>
<dbReference type="InterPro" id="IPR029074">
    <property type="entry name" value="Imm49"/>
</dbReference>
<accession>A0A561UV64</accession>
<dbReference type="EMBL" id="VIWW01000001">
    <property type="protein sequence ID" value="TWG03249.1"/>
    <property type="molecule type" value="Genomic_DNA"/>
</dbReference>
<dbReference type="Proteomes" id="UP000318186">
    <property type="component" value="Unassembled WGS sequence"/>
</dbReference>
<dbReference type="AlphaFoldDB" id="A0A561UV64"/>
<reference evidence="2 3" key="1">
    <citation type="submission" date="2019-06" db="EMBL/GenBank/DDBJ databases">
        <title>Sequencing the genomes of 1000 actinobacteria strains.</title>
        <authorList>
            <person name="Klenk H.-P."/>
        </authorList>
    </citation>
    <scope>NUCLEOTIDE SEQUENCE [LARGE SCALE GENOMIC DNA]</scope>
    <source>
        <strain evidence="2 3">DSM 42059</strain>
    </source>
</reference>
<comment type="caution">
    <text evidence="2">The sequence shown here is derived from an EMBL/GenBank/DDBJ whole genome shotgun (WGS) entry which is preliminary data.</text>
</comment>
<evidence type="ECO:0000256" key="1">
    <source>
        <dbReference type="SAM" id="Phobius"/>
    </source>
</evidence>
<keyword evidence="1" id="KW-0472">Membrane</keyword>
<name>A0A561UV64_9ACTN</name>
<keyword evidence="1" id="KW-1133">Transmembrane helix</keyword>
<keyword evidence="1" id="KW-0812">Transmembrane</keyword>
<feature type="transmembrane region" description="Helical" evidence="1">
    <location>
        <begin position="48"/>
        <end position="67"/>
    </location>
</feature>